<dbReference type="EMBL" id="BNEA01000015">
    <property type="protein sequence ID" value="GHI53714.1"/>
    <property type="molecule type" value="Genomic_DNA"/>
</dbReference>
<protein>
    <submittedName>
        <fullName evidence="1">Uncharacterized protein</fullName>
    </submittedName>
</protein>
<name>A0ABQ3RCY6_STRRR</name>
<keyword evidence="2" id="KW-1185">Reference proteome</keyword>
<comment type="caution">
    <text evidence="1">The sequence shown here is derived from an EMBL/GenBank/DDBJ whole genome shotgun (WGS) entry which is preliminary data.</text>
</comment>
<accession>A0ABQ3RCY6</accession>
<proteinExistence type="predicted"/>
<reference evidence="2" key="1">
    <citation type="submission" date="2023-07" db="EMBL/GenBank/DDBJ databases">
        <title>Whole genome shotgun sequence of Streptomyces achromogenes subsp. rubradiris NBRC 14000.</title>
        <authorList>
            <person name="Komaki H."/>
            <person name="Tamura T."/>
        </authorList>
    </citation>
    <scope>NUCLEOTIDE SEQUENCE [LARGE SCALE GENOMIC DNA]</scope>
    <source>
        <strain evidence="2">NBRC 14000</strain>
    </source>
</reference>
<organism evidence="1 2">
    <name type="scientific">Streptomyces rubradiris</name>
    <name type="common">Streptomyces achromogenes subsp. rubradiris</name>
    <dbReference type="NCBI Taxonomy" id="285531"/>
    <lineage>
        <taxon>Bacteria</taxon>
        <taxon>Bacillati</taxon>
        <taxon>Actinomycetota</taxon>
        <taxon>Actinomycetes</taxon>
        <taxon>Kitasatosporales</taxon>
        <taxon>Streptomycetaceae</taxon>
        <taxon>Streptomyces</taxon>
    </lineage>
</organism>
<gene>
    <name evidence="1" type="ORF">Srubr_35600</name>
</gene>
<dbReference type="Proteomes" id="UP000646738">
    <property type="component" value="Unassembled WGS sequence"/>
</dbReference>
<evidence type="ECO:0000313" key="1">
    <source>
        <dbReference type="EMBL" id="GHI53714.1"/>
    </source>
</evidence>
<sequence>MVAPTDTELASYAAPVWGSDVAGRCTRCSEPCKRYGTGANPLCRDCFSVVAAAWGPGGQAEGLQRVEPQAGRWAGGPRQAARRHRSAAWLIRS</sequence>
<evidence type="ECO:0000313" key="2">
    <source>
        <dbReference type="Proteomes" id="UP000646738"/>
    </source>
</evidence>